<name>A0A9W9DLU3_9AGAR</name>
<dbReference type="EMBL" id="JANVFS010000019">
    <property type="protein sequence ID" value="KAJ4476894.1"/>
    <property type="molecule type" value="Genomic_DNA"/>
</dbReference>
<reference evidence="1" key="1">
    <citation type="submission" date="2022-08" db="EMBL/GenBank/DDBJ databases">
        <authorList>
            <consortium name="DOE Joint Genome Institute"/>
            <person name="Min B."/>
            <person name="Riley R."/>
            <person name="Sierra-Patev S."/>
            <person name="Naranjo-Ortiz M."/>
            <person name="Looney B."/>
            <person name="Konkel Z."/>
            <person name="Slot J.C."/>
            <person name="Sakamoto Y."/>
            <person name="Steenwyk J.L."/>
            <person name="Rokas A."/>
            <person name="Carro J."/>
            <person name="Camarero S."/>
            <person name="Ferreira P."/>
            <person name="Molpeceres G."/>
            <person name="Ruiz-Duenas F.J."/>
            <person name="Serrano A."/>
            <person name="Henrissat B."/>
            <person name="Drula E."/>
            <person name="Hughes K.W."/>
            <person name="Mata J.L."/>
            <person name="Ishikawa N.K."/>
            <person name="Vargas-Isla R."/>
            <person name="Ushijima S."/>
            <person name="Smith C.A."/>
            <person name="Ahrendt S."/>
            <person name="Andreopoulos W."/>
            <person name="He G."/>
            <person name="Labutti K."/>
            <person name="Lipzen A."/>
            <person name="Ng V."/>
            <person name="Sandor L."/>
            <person name="Barry K."/>
            <person name="Martinez A.T."/>
            <person name="Xiao Y."/>
            <person name="Gibbons J.G."/>
            <person name="Terashima K."/>
            <person name="Hibbett D.S."/>
            <person name="Grigoriev I.V."/>
        </authorList>
    </citation>
    <scope>NUCLEOTIDE SEQUENCE</scope>
    <source>
        <strain evidence="1">Sp2 HRB7682 ss15</strain>
    </source>
</reference>
<proteinExistence type="predicted"/>
<protein>
    <submittedName>
        <fullName evidence="1">Uncharacterized protein</fullName>
    </submittedName>
</protein>
<organism evidence="1 2">
    <name type="scientific">Lentinula lateritia</name>
    <dbReference type="NCBI Taxonomy" id="40482"/>
    <lineage>
        <taxon>Eukaryota</taxon>
        <taxon>Fungi</taxon>
        <taxon>Dikarya</taxon>
        <taxon>Basidiomycota</taxon>
        <taxon>Agaricomycotina</taxon>
        <taxon>Agaricomycetes</taxon>
        <taxon>Agaricomycetidae</taxon>
        <taxon>Agaricales</taxon>
        <taxon>Marasmiineae</taxon>
        <taxon>Omphalotaceae</taxon>
        <taxon>Lentinula</taxon>
    </lineage>
</organism>
<reference evidence="1" key="2">
    <citation type="journal article" date="2023" name="Proc. Natl. Acad. Sci. U.S.A.">
        <title>A global phylogenomic analysis of the shiitake genus Lentinula.</title>
        <authorList>
            <person name="Sierra-Patev S."/>
            <person name="Min B."/>
            <person name="Naranjo-Ortiz M."/>
            <person name="Looney B."/>
            <person name="Konkel Z."/>
            <person name="Slot J.C."/>
            <person name="Sakamoto Y."/>
            <person name="Steenwyk J.L."/>
            <person name="Rokas A."/>
            <person name="Carro J."/>
            <person name="Camarero S."/>
            <person name="Ferreira P."/>
            <person name="Molpeceres G."/>
            <person name="Ruiz-Duenas F.J."/>
            <person name="Serrano A."/>
            <person name="Henrissat B."/>
            <person name="Drula E."/>
            <person name="Hughes K.W."/>
            <person name="Mata J.L."/>
            <person name="Ishikawa N.K."/>
            <person name="Vargas-Isla R."/>
            <person name="Ushijima S."/>
            <person name="Smith C.A."/>
            <person name="Donoghue J."/>
            <person name="Ahrendt S."/>
            <person name="Andreopoulos W."/>
            <person name="He G."/>
            <person name="LaButti K."/>
            <person name="Lipzen A."/>
            <person name="Ng V."/>
            <person name="Riley R."/>
            <person name="Sandor L."/>
            <person name="Barry K."/>
            <person name="Martinez A.T."/>
            <person name="Xiao Y."/>
            <person name="Gibbons J.G."/>
            <person name="Terashima K."/>
            <person name="Grigoriev I.V."/>
            <person name="Hibbett D."/>
        </authorList>
    </citation>
    <scope>NUCLEOTIDE SEQUENCE</scope>
    <source>
        <strain evidence="1">Sp2 HRB7682 ss15</strain>
    </source>
</reference>
<sequence length="184" mass="20559">MSLFIKTPLLVPPSVPSWGRGTVPYKDETVPHGTRHCGTQLVNLGIHCNCSCSVWICPSMEDTGRNTKAGTTVHRKLGVLRQGAAMSAIPDAYITSLLHTDTPFQAQRGSRDKAAYMSSSDNQIHEKLSSLSSVWNRANLRERFTFFETCRLLKLLMSTCVLSPSVAVHLHRRRINSYCIEDRL</sequence>
<accession>A0A9W9DLU3</accession>
<gene>
    <name evidence="1" type="ORF">C8J55DRAFT_92162</name>
</gene>
<comment type="caution">
    <text evidence="1">The sequence shown here is derived from an EMBL/GenBank/DDBJ whole genome shotgun (WGS) entry which is preliminary data.</text>
</comment>
<dbReference type="AlphaFoldDB" id="A0A9W9DLU3"/>
<dbReference type="Proteomes" id="UP001150238">
    <property type="component" value="Unassembled WGS sequence"/>
</dbReference>
<evidence type="ECO:0000313" key="1">
    <source>
        <dbReference type="EMBL" id="KAJ4476894.1"/>
    </source>
</evidence>
<evidence type="ECO:0000313" key="2">
    <source>
        <dbReference type="Proteomes" id="UP001150238"/>
    </source>
</evidence>